<comment type="caution">
    <text evidence="1">The sequence shown here is derived from an EMBL/GenBank/DDBJ whole genome shotgun (WGS) entry which is preliminary data.</text>
</comment>
<protein>
    <submittedName>
        <fullName evidence="1">Uncharacterized protein</fullName>
    </submittedName>
</protein>
<evidence type="ECO:0000313" key="2">
    <source>
        <dbReference type="Proteomes" id="UP001501352"/>
    </source>
</evidence>
<organism evidence="1 2">
    <name type="scientific">Brevundimonas kwangchunensis</name>
    <dbReference type="NCBI Taxonomy" id="322163"/>
    <lineage>
        <taxon>Bacteria</taxon>
        <taxon>Pseudomonadati</taxon>
        <taxon>Pseudomonadota</taxon>
        <taxon>Alphaproteobacteria</taxon>
        <taxon>Caulobacterales</taxon>
        <taxon>Caulobacteraceae</taxon>
        <taxon>Brevundimonas</taxon>
    </lineage>
</organism>
<name>A0ABP3S0N8_9CAUL</name>
<dbReference type="Proteomes" id="UP001501352">
    <property type="component" value="Unassembled WGS sequence"/>
</dbReference>
<keyword evidence="2" id="KW-1185">Reference proteome</keyword>
<evidence type="ECO:0000313" key="1">
    <source>
        <dbReference type="EMBL" id="GAA0619122.1"/>
    </source>
</evidence>
<accession>A0ABP3S0N8</accession>
<reference evidence="2" key="1">
    <citation type="journal article" date="2019" name="Int. J. Syst. Evol. Microbiol.">
        <title>The Global Catalogue of Microorganisms (GCM) 10K type strain sequencing project: providing services to taxonomists for standard genome sequencing and annotation.</title>
        <authorList>
            <consortium name="The Broad Institute Genomics Platform"/>
            <consortium name="The Broad Institute Genome Sequencing Center for Infectious Disease"/>
            <person name="Wu L."/>
            <person name="Ma J."/>
        </authorList>
    </citation>
    <scope>NUCLEOTIDE SEQUENCE [LARGE SCALE GENOMIC DNA]</scope>
    <source>
        <strain evidence="2">JCM 12928</strain>
    </source>
</reference>
<dbReference type="EMBL" id="BAAAGA010000002">
    <property type="protein sequence ID" value="GAA0619122.1"/>
    <property type="molecule type" value="Genomic_DNA"/>
</dbReference>
<gene>
    <name evidence="1" type="ORF">GCM10009422_13230</name>
</gene>
<proteinExistence type="predicted"/>
<sequence>MSREPFHLHEIRFIKRIVVGSDNAAIKTEAEIAEAMDLLNRCLNDTPKGYLVGVDKGFNVLYFGENQLVTQYTTYHVGWARKPLWLS</sequence>